<name>A0A1A9VXQ7_GLOAU</name>
<dbReference type="EnsemblMetazoa" id="GAUT051015-RA">
    <property type="protein sequence ID" value="GAUT051015-PA"/>
    <property type="gene ID" value="GAUT051015"/>
</dbReference>
<reference evidence="1" key="1">
    <citation type="submission" date="2020-05" db="UniProtKB">
        <authorList>
            <consortium name="EnsemblMetazoa"/>
        </authorList>
    </citation>
    <scope>IDENTIFICATION</scope>
    <source>
        <strain evidence="1">TTRI</strain>
    </source>
</reference>
<accession>A0A1A9VXQ7</accession>
<organism evidence="1 2">
    <name type="scientific">Glossina austeni</name>
    <name type="common">Savannah tsetse fly</name>
    <dbReference type="NCBI Taxonomy" id="7395"/>
    <lineage>
        <taxon>Eukaryota</taxon>
        <taxon>Metazoa</taxon>
        <taxon>Ecdysozoa</taxon>
        <taxon>Arthropoda</taxon>
        <taxon>Hexapoda</taxon>
        <taxon>Insecta</taxon>
        <taxon>Pterygota</taxon>
        <taxon>Neoptera</taxon>
        <taxon>Endopterygota</taxon>
        <taxon>Diptera</taxon>
        <taxon>Brachycera</taxon>
        <taxon>Muscomorpha</taxon>
        <taxon>Hippoboscoidea</taxon>
        <taxon>Glossinidae</taxon>
        <taxon>Glossina</taxon>
    </lineage>
</organism>
<dbReference type="Proteomes" id="UP000078200">
    <property type="component" value="Unassembled WGS sequence"/>
</dbReference>
<dbReference type="VEuPathDB" id="VectorBase:GAUT051015"/>
<dbReference type="AlphaFoldDB" id="A0A1A9VXQ7"/>
<sequence>MTSVIIFLPFYHRNHLPQLKHKLQRLTLYEQQQQNTKYKTCGKFILVLKRILTVNQFRDSRRYTWRYIQKRDDLFSSNCFNVRAMEKLAEINKNKTELNNKSAKQRGADIAGVAENTHMRIHSNGSKNIKFALGRI</sequence>
<protein>
    <submittedName>
        <fullName evidence="1">Uncharacterized protein</fullName>
    </submittedName>
</protein>
<evidence type="ECO:0000313" key="1">
    <source>
        <dbReference type="EnsemblMetazoa" id="GAUT051015-PA"/>
    </source>
</evidence>
<keyword evidence="2" id="KW-1185">Reference proteome</keyword>
<proteinExistence type="predicted"/>
<evidence type="ECO:0000313" key="2">
    <source>
        <dbReference type="Proteomes" id="UP000078200"/>
    </source>
</evidence>